<protein>
    <submittedName>
        <fullName evidence="1">Uncharacterized protein</fullName>
    </submittedName>
</protein>
<gene>
    <name evidence="1" type="ORF">K8V88_00980</name>
</gene>
<sequence length="187" mass="21169">MGKKYLFVSNVAGLGSAMLPKMFAAEKVVPGARWVFGGGYLNARKNNILTLNVVCNAVSQWNAVALWGPNEVMLDDFLKGNSEEWLEHGGNNTVKELLNGQDQIEVPMMRKLMQNEGMVSWLFRRLKTVFATEDVVFANSGVWLMTDFWRTPRDFAVHARESYWWSPGGGHQFAYNQTDRIVETTSD</sequence>
<dbReference type="EMBL" id="DYWC01000028">
    <property type="protein sequence ID" value="HJF85990.1"/>
    <property type="molecule type" value="Genomic_DNA"/>
</dbReference>
<organism evidence="1 2">
    <name type="scientific">Companilactobacillus farciminis</name>
    <dbReference type="NCBI Taxonomy" id="1612"/>
    <lineage>
        <taxon>Bacteria</taxon>
        <taxon>Bacillati</taxon>
        <taxon>Bacillota</taxon>
        <taxon>Bacilli</taxon>
        <taxon>Lactobacillales</taxon>
        <taxon>Lactobacillaceae</taxon>
        <taxon>Companilactobacillus</taxon>
    </lineage>
</organism>
<evidence type="ECO:0000313" key="2">
    <source>
        <dbReference type="Proteomes" id="UP000747013"/>
    </source>
</evidence>
<proteinExistence type="predicted"/>
<dbReference type="Proteomes" id="UP000747013">
    <property type="component" value="Unassembled WGS sequence"/>
</dbReference>
<evidence type="ECO:0000313" key="1">
    <source>
        <dbReference type="EMBL" id="HJF85990.1"/>
    </source>
</evidence>
<name>A0A921HRJ3_9LACO</name>
<feature type="non-terminal residue" evidence="1">
    <location>
        <position position="187"/>
    </location>
</feature>
<reference evidence="1" key="2">
    <citation type="submission" date="2021-09" db="EMBL/GenBank/DDBJ databases">
        <authorList>
            <person name="Gilroy R."/>
        </authorList>
    </citation>
    <scope>NUCLEOTIDE SEQUENCE</scope>
    <source>
        <strain evidence="1">7886</strain>
    </source>
</reference>
<reference evidence="1" key="1">
    <citation type="journal article" date="2021" name="PeerJ">
        <title>Extensive microbial diversity within the chicken gut microbiome revealed by metagenomics and culture.</title>
        <authorList>
            <person name="Gilroy R."/>
            <person name="Ravi A."/>
            <person name="Getino M."/>
            <person name="Pursley I."/>
            <person name="Horton D.L."/>
            <person name="Alikhan N.F."/>
            <person name="Baker D."/>
            <person name="Gharbi K."/>
            <person name="Hall N."/>
            <person name="Watson M."/>
            <person name="Adriaenssens E.M."/>
            <person name="Foster-Nyarko E."/>
            <person name="Jarju S."/>
            <person name="Secka A."/>
            <person name="Antonio M."/>
            <person name="Oren A."/>
            <person name="Chaudhuri R.R."/>
            <person name="La Ragione R."/>
            <person name="Hildebrand F."/>
            <person name="Pallen M.J."/>
        </authorList>
    </citation>
    <scope>NUCLEOTIDE SEQUENCE</scope>
    <source>
        <strain evidence="1">7886</strain>
    </source>
</reference>
<accession>A0A921HRJ3</accession>
<dbReference type="AlphaFoldDB" id="A0A921HRJ3"/>
<dbReference type="InterPro" id="IPR029052">
    <property type="entry name" value="Metallo-depent_PP-like"/>
</dbReference>
<comment type="caution">
    <text evidence="1">The sequence shown here is derived from an EMBL/GenBank/DDBJ whole genome shotgun (WGS) entry which is preliminary data.</text>
</comment>
<dbReference type="Gene3D" id="3.60.21.10">
    <property type="match status" value="1"/>
</dbReference>